<dbReference type="GO" id="GO:0004502">
    <property type="term" value="F:kynurenine 3-monooxygenase activity"/>
    <property type="evidence" value="ECO:0007669"/>
    <property type="project" value="UniProtKB-UniRule"/>
</dbReference>
<feature type="domain" description="FAD-binding" evidence="11">
    <location>
        <begin position="3"/>
        <end position="353"/>
    </location>
</feature>
<comment type="cofactor">
    <cofactor evidence="1 10">
        <name>FAD</name>
        <dbReference type="ChEBI" id="CHEBI:57692"/>
    </cofactor>
</comment>
<dbReference type="GO" id="GO:0005741">
    <property type="term" value="C:mitochondrial outer membrane"/>
    <property type="evidence" value="ECO:0007669"/>
    <property type="project" value="TreeGrafter"/>
</dbReference>
<sequence length="430" mass="49117">MPKVVIAGAGLVGALNACYFAKRGWQVEVYEARKDIRTMEHVQGRSINLALSERGKSALSAVGLSDYIVNEGVKMDARLVHGIDGVSTDRQPYGHPGQHIVSINRRHLNEVMISQAEKYEEVNFFFEHKVLKVDLDSKQLILKRMEDGEEICVRADLICACDGAYSAIRRALSTQPCFDYSQEYIEHGYIELNILPKNDQFALEPNVFHLWPRGNFCLIALANIDKTFTVTIFAPFQIFEQHMSDDESIVDFFTKNFPDATELIGTESLLETFHRVKPLPLVSIKCKPHNFGDCVLLMGDAAHAMVPFYGQGMNAGFEDCLVLSEVLDQIGDKDIAGVLKHYSAKRVKDAHAINDLAMYNYCELRDLVNHASFKLRRKFDLFLNRIFPRIWIPLYGMVTFSRIRYHEVIERKKRQDRVGVKDFANFNFLH</sequence>
<reference evidence="12 13" key="2">
    <citation type="submission" date="2018-11" db="EMBL/GenBank/DDBJ databases">
        <authorList>
            <consortium name="Pathogen Informatics"/>
        </authorList>
    </citation>
    <scope>NUCLEOTIDE SEQUENCE [LARGE SCALE GENOMIC DNA]</scope>
</reference>
<comment type="function">
    <text evidence="10">Catalyzes the hydroxylation of L-kynurenine (L-Kyn) to form 3-hydroxy-L-kynurenine (L-3OHKyn). Required for synthesis of quinolinic acid.</text>
</comment>
<evidence type="ECO:0000256" key="5">
    <source>
        <dbReference type="ARBA" id="ARBA00022857"/>
    </source>
</evidence>
<accession>A0A0M3K2Q3</accession>
<protein>
    <recommendedName>
        <fullName evidence="10">Kynurenine 3-monooxygenase</fullName>
        <ecNumber evidence="10">1.14.13.9</ecNumber>
    </recommendedName>
    <alternativeName>
        <fullName evidence="10">Kynurenine 3-hydroxylase</fullName>
    </alternativeName>
</protein>
<dbReference type="OrthoDB" id="10053569at2759"/>
<dbReference type="EC" id="1.14.13.9" evidence="10"/>
<evidence type="ECO:0000256" key="4">
    <source>
        <dbReference type="ARBA" id="ARBA00022827"/>
    </source>
</evidence>
<evidence type="ECO:0000256" key="3">
    <source>
        <dbReference type="ARBA" id="ARBA00022642"/>
    </source>
</evidence>
<evidence type="ECO:0000256" key="10">
    <source>
        <dbReference type="HAMAP-Rule" id="MF_03018"/>
    </source>
</evidence>
<evidence type="ECO:0000313" key="13">
    <source>
        <dbReference type="Proteomes" id="UP000267096"/>
    </source>
</evidence>
<keyword evidence="4 10" id="KW-0274">FAD</keyword>
<evidence type="ECO:0000313" key="14">
    <source>
        <dbReference type="WBParaSite" id="ASIM_0001521501-mRNA-1"/>
    </source>
</evidence>
<comment type="subcellular location">
    <subcellularLocation>
        <location evidence="10">Mitochondrion</location>
    </subcellularLocation>
    <subcellularLocation>
        <location evidence="10">Membrane</location>
        <topology evidence="10">Multi-pass membrane protein</topology>
    </subcellularLocation>
</comment>
<reference evidence="14" key="1">
    <citation type="submission" date="2016-03" db="UniProtKB">
        <authorList>
            <consortium name="WormBaseParasite"/>
        </authorList>
    </citation>
    <scope>IDENTIFICATION</scope>
</reference>
<evidence type="ECO:0000256" key="9">
    <source>
        <dbReference type="ARBA" id="ARBA00047818"/>
    </source>
</evidence>
<evidence type="ECO:0000256" key="7">
    <source>
        <dbReference type="ARBA" id="ARBA00023033"/>
    </source>
</evidence>
<dbReference type="GO" id="GO:0043420">
    <property type="term" value="P:anthranilate metabolic process"/>
    <property type="evidence" value="ECO:0007669"/>
    <property type="project" value="UniProtKB-UniRule"/>
</dbReference>
<keyword evidence="5 10" id="KW-0521">NADP</keyword>
<dbReference type="Pfam" id="PF01494">
    <property type="entry name" value="FAD_binding_3"/>
    <property type="match status" value="1"/>
</dbReference>
<dbReference type="EMBL" id="UYRR01031847">
    <property type="protein sequence ID" value="VDK52933.1"/>
    <property type="molecule type" value="Genomic_DNA"/>
</dbReference>
<organism evidence="14">
    <name type="scientific">Anisakis simplex</name>
    <name type="common">Herring worm</name>
    <dbReference type="NCBI Taxonomy" id="6269"/>
    <lineage>
        <taxon>Eukaryota</taxon>
        <taxon>Metazoa</taxon>
        <taxon>Ecdysozoa</taxon>
        <taxon>Nematoda</taxon>
        <taxon>Chromadorea</taxon>
        <taxon>Rhabditida</taxon>
        <taxon>Spirurina</taxon>
        <taxon>Ascaridomorpha</taxon>
        <taxon>Ascaridoidea</taxon>
        <taxon>Anisakidae</taxon>
        <taxon>Anisakis</taxon>
        <taxon>Anisakis simplex complex</taxon>
    </lineage>
</organism>
<comment type="similarity">
    <text evidence="10">Belongs to the aromatic-ring hydroxylase family. KMO subfamily.</text>
</comment>
<evidence type="ECO:0000313" key="12">
    <source>
        <dbReference type="EMBL" id="VDK52933.1"/>
    </source>
</evidence>
<dbReference type="InterPro" id="IPR002938">
    <property type="entry name" value="FAD-bd"/>
</dbReference>
<dbReference type="GO" id="GO:0034354">
    <property type="term" value="P:'de novo' NAD+ biosynthetic process from L-tryptophan"/>
    <property type="evidence" value="ECO:0007669"/>
    <property type="project" value="UniProtKB-UniRule"/>
</dbReference>
<evidence type="ECO:0000256" key="2">
    <source>
        <dbReference type="ARBA" id="ARBA00022630"/>
    </source>
</evidence>
<dbReference type="FunFam" id="3.50.50.60:FF:000129">
    <property type="entry name" value="Kynurenine 3-monooxygenase"/>
    <property type="match status" value="1"/>
</dbReference>
<dbReference type="HAMAP" id="MF_01971">
    <property type="entry name" value="Kynurenine_monooxygenase"/>
    <property type="match status" value="1"/>
</dbReference>
<dbReference type="PANTHER" id="PTHR46028:SF2">
    <property type="entry name" value="KYNURENINE 3-MONOOXYGENASE"/>
    <property type="match status" value="1"/>
</dbReference>
<name>A0A0M3K2Q3_ANISI</name>
<keyword evidence="13" id="KW-1185">Reference proteome</keyword>
<dbReference type="GO" id="GO:0019805">
    <property type="term" value="P:quinolinate biosynthetic process"/>
    <property type="evidence" value="ECO:0007669"/>
    <property type="project" value="UniProtKB-UniRule"/>
</dbReference>
<dbReference type="UniPathway" id="UPA00253">
    <property type="reaction ID" value="UER00328"/>
</dbReference>
<dbReference type="Proteomes" id="UP000267096">
    <property type="component" value="Unassembled WGS sequence"/>
</dbReference>
<comment type="pathway">
    <text evidence="10">Cofactor biosynthesis; NAD(+) biosynthesis; quinolinate from L-kynurenine: step 1/3.</text>
</comment>
<dbReference type="PANTHER" id="PTHR46028">
    <property type="entry name" value="KYNURENINE 3-MONOOXYGENASE"/>
    <property type="match status" value="1"/>
</dbReference>
<proteinExistence type="inferred from homology"/>
<evidence type="ECO:0000259" key="11">
    <source>
        <dbReference type="Pfam" id="PF01494"/>
    </source>
</evidence>
<dbReference type="PRINTS" id="PR00420">
    <property type="entry name" value="RNGMNOXGNASE"/>
</dbReference>
<keyword evidence="6 10" id="KW-0560">Oxidoreductase</keyword>
<evidence type="ECO:0000256" key="8">
    <source>
        <dbReference type="ARBA" id="ARBA00023128"/>
    </source>
</evidence>
<keyword evidence="3 10" id="KW-0662">Pyridine nucleotide biosynthesis</keyword>
<dbReference type="GO" id="GO:0070189">
    <property type="term" value="P:kynurenine metabolic process"/>
    <property type="evidence" value="ECO:0007669"/>
    <property type="project" value="TreeGrafter"/>
</dbReference>
<evidence type="ECO:0000256" key="1">
    <source>
        <dbReference type="ARBA" id="ARBA00001974"/>
    </source>
</evidence>
<dbReference type="Gene3D" id="3.50.50.60">
    <property type="entry name" value="FAD/NAD(P)-binding domain"/>
    <property type="match status" value="1"/>
</dbReference>
<keyword evidence="7 10" id="KW-0503">Monooxygenase</keyword>
<dbReference type="InterPro" id="IPR027545">
    <property type="entry name" value="Kynurenine_monooxygenase"/>
</dbReference>
<keyword evidence="2 10" id="KW-0285">Flavoprotein</keyword>
<gene>
    <name evidence="12" type="ORF">ASIM_LOCUS14625</name>
</gene>
<dbReference type="GO" id="GO:0006569">
    <property type="term" value="P:L-tryptophan catabolic process"/>
    <property type="evidence" value="ECO:0007669"/>
    <property type="project" value="UniProtKB-UniRule"/>
</dbReference>
<dbReference type="AlphaFoldDB" id="A0A0M3K2Q3"/>
<comment type="catalytic activity">
    <reaction evidence="9 10">
        <text>L-kynurenine + NADPH + O2 + H(+) = 3-hydroxy-L-kynurenine + NADP(+) + H2O</text>
        <dbReference type="Rhea" id="RHEA:20545"/>
        <dbReference type="ChEBI" id="CHEBI:15377"/>
        <dbReference type="ChEBI" id="CHEBI:15378"/>
        <dbReference type="ChEBI" id="CHEBI:15379"/>
        <dbReference type="ChEBI" id="CHEBI:57783"/>
        <dbReference type="ChEBI" id="CHEBI:57959"/>
        <dbReference type="ChEBI" id="CHEBI:58125"/>
        <dbReference type="ChEBI" id="CHEBI:58349"/>
        <dbReference type="EC" id="1.14.13.9"/>
    </reaction>
</comment>
<evidence type="ECO:0000256" key="6">
    <source>
        <dbReference type="ARBA" id="ARBA00023002"/>
    </source>
</evidence>
<dbReference type="InterPro" id="IPR036188">
    <property type="entry name" value="FAD/NAD-bd_sf"/>
</dbReference>
<keyword evidence="8 10" id="KW-0496">Mitochondrion</keyword>
<dbReference type="GO" id="GO:0071949">
    <property type="term" value="F:FAD binding"/>
    <property type="evidence" value="ECO:0007669"/>
    <property type="project" value="InterPro"/>
</dbReference>
<dbReference type="SUPFAM" id="SSF51905">
    <property type="entry name" value="FAD/NAD(P)-binding domain"/>
    <property type="match status" value="1"/>
</dbReference>
<keyword evidence="10" id="KW-0472">Membrane</keyword>
<dbReference type="WBParaSite" id="ASIM_0001521501-mRNA-1">
    <property type="protein sequence ID" value="ASIM_0001521501-mRNA-1"/>
    <property type="gene ID" value="ASIM_0001521501"/>
</dbReference>